<proteinExistence type="predicted"/>
<feature type="compositionally biased region" description="Basic and acidic residues" evidence="1">
    <location>
        <begin position="146"/>
        <end position="175"/>
    </location>
</feature>
<keyword evidence="3" id="KW-1185">Reference proteome</keyword>
<evidence type="ECO:0000256" key="1">
    <source>
        <dbReference type="SAM" id="MobiDB-lite"/>
    </source>
</evidence>
<evidence type="ECO:0000313" key="2">
    <source>
        <dbReference type="EMBL" id="KAK1152963.1"/>
    </source>
</evidence>
<organism evidence="2 3">
    <name type="scientific">Acipenser oxyrinchus oxyrinchus</name>
    <dbReference type="NCBI Taxonomy" id="40147"/>
    <lineage>
        <taxon>Eukaryota</taxon>
        <taxon>Metazoa</taxon>
        <taxon>Chordata</taxon>
        <taxon>Craniata</taxon>
        <taxon>Vertebrata</taxon>
        <taxon>Euteleostomi</taxon>
        <taxon>Actinopterygii</taxon>
        <taxon>Chondrostei</taxon>
        <taxon>Acipenseriformes</taxon>
        <taxon>Acipenseridae</taxon>
        <taxon>Acipenser</taxon>
    </lineage>
</organism>
<accession>A0AAD8CK24</accession>
<protein>
    <submittedName>
        <fullName evidence="2">Uncharacterized protein</fullName>
    </submittedName>
</protein>
<name>A0AAD8CK24_ACIOX</name>
<feature type="region of interest" description="Disordered" evidence="1">
    <location>
        <begin position="47"/>
        <end position="66"/>
    </location>
</feature>
<dbReference type="EMBL" id="JAGXEW010000044">
    <property type="protein sequence ID" value="KAK1152963.1"/>
    <property type="molecule type" value="Genomic_DNA"/>
</dbReference>
<gene>
    <name evidence="2" type="ORF">AOXY_G30709</name>
</gene>
<dbReference type="AlphaFoldDB" id="A0AAD8CK24"/>
<evidence type="ECO:0000313" key="3">
    <source>
        <dbReference type="Proteomes" id="UP001230051"/>
    </source>
</evidence>
<feature type="region of interest" description="Disordered" evidence="1">
    <location>
        <begin position="130"/>
        <end position="205"/>
    </location>
</feature>
<sequence>MEPPQQNFLDRLSQTFWTAFTFIQQAISNIFNPENEQPNEAEQILPAERAAGQEDVTTGVSRPGNRQEAAATAECCHGDQEAEVALTRQTDFETPAVSCHGARKRNAQGVVAGGRAPGVQWDLRGTEQVKTHKEVCSSGEVSKGNRQREVTDSKSDITEPSEERVPEEGCRDSRQEAAPGGQDVGDTEVRGHGGQEVSYADMIKK</sequence>
<comment type="caution">
    <text evidence="2">The sequence shown here is derived from an EMBL/GenBank/DDBJ whole genome shotgun (WGS) entry which is preliminary data.</text>
</comment>
<dbReference type="Proteomes" id="UP001230051">
    <property type="component" value="Unassembled WGS sequence"/>
</dbReference>
<reference evidence="2" key="1">
    <citation type="submission" date="2022-02" db="EMBL/GenBank/DDBJ databases">
        <title>Atlantic sturgeon de novo genome assembly.</title>
        <authorList>
            <person name="Stock M."/>
            <person name="Klopp C."/>
            <person name="Guiguen Y."/>
            <person name="Cabau C."/>
            <person name="Parinello H."/>
            <person name="Santidrian Yebra-Pimentel E."/>
            <person name="Kuhl H."/>
            <person name="Dirks R.P."/>
            <person name="Guessner J."/>
            <person name="Wuertz S."/>
            <person name="Du K."/>
            <person name="Schartl M."/>
        </authorList>
    </citation>
    <scope>NUCLEOTIDE SEQUENCE</scope>
    <source>
        <strain evidence="2">STURGEONOMICS-FGT-2020</strain>
        <tissue evidence="2">Whole blood</tissue>
    </source>
</reference>